<proteinExistence type="predicted"/>
<accession>A0A2N1ME90</accession>
<sequence>MSKVSLLWDLVKNAFTRVFNPISNPKQIDFIKNKNDSFAYGFDLAKGFQFSFCSTCNSSYQRLSNKKSKSNNSSQRVRTSENVIQLEENIEIINVESTTEISQESTTSDGSTFYNKSKRSNSETENEDSTELEIEVNYKLSIKKADGTSLPAKNYSVIISELDEFLLSIQNNITALLKDEKIDANDYNVSFKSEKTQGAGTLLVDVRDFENFKSEYNKLVATKKVMLISITMNKKEKQVDETNSDDDVDHDEDSIPNIYNKNKVPKISDISLLDQRIAKNVTELRRETWCSMHNRHCLKDREPHVEISNMMFSTWATEMLNGLASVKDPPTHPLFAYTKNRSQPTLPQLSNDLQNSISPFFSNLFQALVAPQLLQQQISQQSPLQSTLQTTLVTHQTLPSMIEFLQQLDEAEETGDYYVKFLEGFEKQRVRVKHLYKLNDTQFEACGVTTIGDIETIRDAAKKYK</sequence>
<dbReference type="VEuPathDB" id="FungiDB:RhiirA1_519990"/>
<protein>
    <recommendedName>
        <fullName evidence="4">SAM domain-containing protein</fullName>
    </recommendedName>
</protein>
<feature type="region of interest" description="Disordered" evidence="1">
    <location>
        <begin position="236"/>
        <end position="257"/>
    </location>
</feature>
<reference evidence="2 3" key="2">
    <citation type="submission" date="2017-10" db="EMBL/GenBank/DDBJ databases">
        <title>Extensive intraspecific genome diversity in a model arbuscular mycorrhizal fungus.</title>
        <authorList>
            <person name="Chen E.C.H."/>
            <person name="Morin E."/>
            <person name="Baudet D."/>
            <person name="Noel J."/>
            <person name="Ndikumana S."/>
            <person name="Charron P."/>
            <person name="St-Onge C."/>
            <person name="Giorgi J."/>
            <person name="Grigoriev I.V."/>
            <person name="Roux C."/>
            <person name="Martin F.M."/>
            <person name="Corradi N."/>
        </authorList>
    </citation>
    <scope>NUCLEOTIDE SEQUENCE [LARGE SCALE GENOMIC DNA]</scope>
    <source>
        <strain evidence="2 3">C2</strain>
    </source>
</reference>
<dbReference type="VEuPathDB" id="FungiDB:RhiirFUN_006259"/>
<organism evidence="2 3">
    <name type="scientific">Rhizophagus irregularis</name>
    <dbReference type="NCBI Taxonomy" id="588596"/>
    <lineage>
        <taxon>Eukaryota</taxon>
        <taxon>Fungi</taxon>
        <taxon>Fungi incertae sedis</taxon>
        <taxon>Mucoromycota</taxon>
        <taxon>Glomeromycotina</taxon>
        <taxon>Glomeromycetes</taxon>
        <taxon>Glomerales</taxon>
        <taxon>Glomeraceae</taxon>
        <taxon>Rhizophagus</taxon>
    </lineage>
</organism>
<name>A0A2N1ME90_9GLOM</name>
<feature type="compositionally biased region" description="Acidic residues" evidence="1">
    <location>
        <begin position="242"/>
        <end position="254"/>
    </location>
</feature>
<evidence type="ECO:0000313" key="2">
    <source>
        <dbReference type="EMBL" id="PKK59960.1"/>
    </source>
</evidence>
<dbReference type="VEuPathDB" id="FungiDB:FUN_003660"/>
<feature type="region of interest" description="Disordered" evidence="1">
    <location>
        <begin position="101"/>
        <end position="130"/>
    </location>
</feature>
<dbReference type="EMBL" id="LLXL01002785">
    <property type="protein sequence ID" value="PKK59960.1"/>
    <property type="molecule type" value="Genomic_DNA"/>
</dbReference>
<evidence type="ECO:0000313" key="3">
    <source>
        <dbReference type="Proteomes" id="UP000233469"/>
    </source>
</evidence>
<dbReference type="AlphaFoldDB" id="A0A2N1ME90"/>
<evidence type="ECO:0000256" key="1">
    <source>
        <dbReference type="SAM" id="MobiDB-lite"/>
    </source>
</evidence>
<evidence type="ECO:0008006" key="4">
    <source>
        <dbReference type="Google" id="ProtNLM"/>
    </source>
</evidence>
<comment type="caution">
    <text evidence="2">The sequence shown here is derived from an EMBL/GenBank/DDBJ whole genome shotgun (WGS) entry which is preliminary data.</text>
</comment>
<gene>
    <name evidence="2" type="ORF">RhiirC2_857088</name>
</gene>
<reference evidence="2 3" key="1">
    <citation type="submission" date="2016-04" db="EMBL/GenBank/DDBJ databases">
        <title>Genome analyses suggest a sexual origin of heterokaryosis in a supposedly ancient asexual fungus.</title>
        <authorList>
            <person name="Ropars J."/>
            <person name="Sedzielewska K."/>
            <person name="Noel J."/>
            <person name="Charron P."/>
            <person name="Farinelli L."/>
            <person name="Marton T."/>
            <person name="Kruger M."/>
            <person name="Pelin A."/>
            <person name="Brachmann A."/>
            <person name="Corradi N."/>
        </authorList>
    </citation>
    <scope>NUCLEOTIDE SEQUENCE [LARGE SCALE GENOMIC DNA]</scope>
    <source>
        <strain evidence="2 3">C2</strain>
    </source>
</reference>
<dbReference type="Proteomes" id="UP000233469">
    <property type="component" value="Unassembled WGS sequence"/>
</dbReference>